<evidence type="ECO:0000256" key="4">
    <source>
        <dbReference type="ARBA" id="ARBA00022833"/>
    </source>
</evidence>
<dbReference type="OMA" id="KPCLSIP"/>
<reference evidence="10" key="1">
    <citation type="submission" date="2021-03" db="EMBL/GenBank/DDBJ databases">
        <authorList>
            <consortium name="Genoscope - CEA"/>
            <person name="William W."/>
        </authorList>
    </citation>
    <scope>NUCLEOTIDE SEQUENCE</scope>
    <source>
        <strain evidence="10">Doubled-haploid Pahang</strain>
    </source>
</reference>
<dbReference type="InterPro" id="IPR013087">
    <property type="entry name" value="Znf_C2H2_type"/>
</dbReference>
<evidence type="ECO:0000256" key="8">
    <source>
        <dbReference type="SAM" id="MobiDB-lite"/>
    </source>
</evidence>
<evidence type="ECO:0000256" key="5">
    <source>
        <dbReference type="ARBA" id="ARBA00023015"/>
    </source>
</evidence>
<dbReference type="PROSITE" id="PS00028">
    <property type="entry name" value="ZINC_FINGER_C2H2_1"/>
    <property type="match status" value="2"/>
</dbReference>
<name>A0A804J298_MUSAM</name>
<dbReference type="KEGG" id="mus:103984282"/>
<evidence type="ECO:0000313" key="11">
    <source>
        <dbReference type="EnsemblPlants" id="Ma05_p08420.1"/>
    </source>
</evidence>
<dbReference type="PROSITE" id="PS50157">
    <property type="entry name" value="ZINC_FINGER_C2H2_2"/>
    <property type="match status" value="2"/>
</dbReference>
<dbReference type="InterPro" id="IPR036236">
    <property type="entry name" value="Znf_C2H2_sf"/>
</dbReference>
<dbReference type="GO" id="GO:0006355">
    <property type="term" value="P:regulation of DNA-templated transcription"/>
    <property type="evidence" value="ECO:0000318"/>
    <property type="project" value="GO_Central"/>
</dbReference>
<proteinExistence type="predicted"/>
<accession>A0A804J298</accession>
<evidence type="ECO:0000256" key="6">
    <source>
        <dbReference type="ARBA" id="ARBA00023163"/>
    </source>
</evidence>
<keyword evidence="4" id="KW-0862">Zinc</keyword>
<feature type="region of interest" description="Disordered" evidence="8">
    <location>
        <begin position="1"/>
        <end position="50"/>
    </location>
</feature>
<dbReference type="EMBL" id="HG996470">
    <property type="protein sequence ID" value="CAG1837897.1"/>
    <property type="molecule type" value="Genomic_DNA"/>
</dbReference>
<organism evidence="11 12">
    <name type="scientific">Musa acuminata subsp. malaccensis</name>
    <name type="common">Wild banana</name>
    <name type="synonym">Musa malaccensis</name>
    <dbReference type="NCBI Taxonomy" id="214687"/>
    <lineage>
        <taxon>Eukaryota</taxon>
        <taxon>Viridiplantae</taxon>
        <taxon>Streptophyta</taxon>
        <taxon>Embryophyta</taxon>
        <taxon>Tracheophyta</taxon>
        <taxon>Spermatophyta</taxon>
        <taxon>Magnoliopsida</taxon>
        <taxon>Liliopsida</taxon>
        <taxon>Zingiberales</taxon>
        <taxon>Musaceae</taxon>
        <taxon>Musa</taxon>
    </lineage>
</organism>
<evidence type="ECO:0000256" key="3">
    <source>
        <dbReference type="ARBA" id="ARBA00022771"/>
    </source>
</evidence>
<feature type="domain" description="C2H2-type" evidence="9">
    <location>
        <begin position="104"/>
        <end position="131"/>
    </location>
</feature>
<evidence type="ECO:0000313" key="10">
    <source>
        <dbReference type="EMBL" id="CAG1837897.1"/>
    </source>
</evidence>
<dbReference type="PANTHER" id="PTHR45988:SF1">
    <property type="entry name" value="ZINC FINGER PROTEIN AZF2"/>
    <property type="match status" value="1"/>
</dbReference>
<dbReference type="Pfam" id="PF13912">
    <property type="entry name" value="zf-C2H2_6"/>
    <property type="match status" value="2"/>
</dbReference>
<evidence type="ECO:0000256" key="2">
    <source>
        <dbReference type="ARBA" id="ARBA00022737"/>
    </source>
</evidence>
<evidence type="ECO:0000313" key="12">
    <source>
        <dbReference type="Proteomes" id="UP000012960"/>
    </source>
</evidence>
<dbReference type="GO" id="GO:0000976">
    <property type="term" value="F:transcription cis-regulatory region binding"/>
    <property type="evidence" value="ECO:0000318"/>
    <property type="project" value="GO_Central"/>
</dbReference>
<dbReference type="Gene3D" id="3.30.160.60">
    <property type="entry name" value="Classic Zinc Finger"/>
    <property type="match status" value="2"/>
</dbReference>
<dbReference type="OrthoDB" id="781703at2759"/>
<keyword evidence="6" id="KW-0804">Transcription</keyword>
<evidence type="ECO:0000256" key="1">
    <source>
        <dbReference type="ARBA" id="ARBA00022723"/>
    </source>
</evidence>
<dbReference type="InterPro" id="IPR044653">
    <property type="entry name" value="AZF1/2/3-like"/>
</dbReference>
<dbReference type="AlphaFoldDB" id="A0A804J298"/>
<dbReference type="Gramene" id="Ma05_t08420.1">
    <property type="protein sequence ID" value="Ma05_p08420.1"/>
    <property type="gene ID" value="Ma05_g08420"/>
</dbReference>
<keyword evidence="5" id="KW-0805">Transcription regulation</keyword>
<dbReference type="EnsemblPlants" id="Ma05_t08420.1">
    <property type="protein sequence ID" value="Ma05_p08420.1"/>
    <property type="gene ID" value="Ma05_g08420"/>
</dbReference>
<keyword evidence="1" id="KW-0479">Metal-binding</keyword>
<gene>
    <name evidence="10" type="ORF">GSMUA_260740.1</name>
</gene>
<protein>
    <submittedName>
        <fullName evidence="10">(wild Malaysian banana) hypothetical protein</fullName>
    </submittedName>
</protein>
<evidence type="ECO:0000256" key="7">
    <source>
        <dbReference type="PROSITE-ProRule" id="PRU00042"/>
    </source>
</evidence>
<keyword evidence="3 7" id="KW-0863">Zinc-finger</keyword>
<evidence type="ECO:0000259" key="9">
    <source>
        <dbReference type="PROSITE" id="PS50157"/>
    </source>
</evidence>
<dbReference type="Proteomes" id="UP000012960">
    <property type="component" value="Unplaced"/>
</dbReference>
<reference evidence="11" key="2">
    <citation type="submission" date="2021-05" db="UniProtKB">
        <authorList>
            <consortium name="EnsemblPlants"/>
        </authorList>
    </citation>
    <scope>IDENTIFICATION</scope>
    <source>
        <strain evidence="11">subsp. malaccensis</strain>
    </source>
</reference>
<keyword evidence="12" id="KW-1185">Reference proteome</keyword>
<dbReference type="SMART" id="SM00355">
    <property type="entry name" value="ZnF_C2H2"/>
    <property type="match status" value="2"/>
</dbReference>
<dbReference type="GO" id="GO:0008270">
    <property type="term" value="F:zinc ion binding"/>
    <property type="evidence" value="ECO:0007669"/>
    <property type="project" value="UniProtKB-KW"/>
</dbReference>
<dbReference type="FunCoup" id="A0A804J298">
    <property type="interactions" value="958"/>
</dbReference>
<dbReference type="InParanoid" id="A0A804J298"/>
<sequence length="269" mass="28393">MAVDTVETVVSRDETTPTTPYQVESWAKGKRSKRPRASSSPAVSEKDDGRIPTEEEFLALCLMMLSRGVNGRSDLRTAVQVEQRDGGGTSRIDHAVPPSKTQSYECSVCGKAFPSYQALGGHKTSHRKPVAAAATAGGDAVTSASTSGATSVPGRAHECSVCHKSFPTGQALGGHMRCHYEGVNARAAATSSSGVASSGKDQGFDLNLPPASQRLPTMGLIGGGWDKEKRKKEEEEVLSPLALTNKKPRVLTPSTRGIEATPLTLISFI</sequence>
<dbReference type="GO" id="GO:0005634">
    <property type="term" value="C:nucleus"/>
    <property type="evidence" value="ECO:0000318"/>
    <property type="project" value="GO_Central"/>
</dbReference>
<dbReference type="PANTHER" id="PTHR45988">
    <property type="entry name" value="C2H2 TYPE ZINC FINGER TRANSCRIPTION FACTOR FAMILY-RELATED"/>
    <property type="match status" value="1"/>
</dbReference>
<dbReference type="SUPFAM" id="SSF57667">
    <property type="entry name" value="beta-beta-alpha zinc fingers"/>
    <property type="match status" value="1"/>
</dbReference>
<keyword evidence="2" id="KW-0677">Repeat</keyword>
<dbReference type="GO" id="GO:0003700">
    <property type="term" value="F:DNA-binding transcription factor activity"/>
    <property type="evidence" value="ECO:0000318"/>
    <property type="project" value="GO_Central"/>
</dbReference>
<feature type="domain" description="C2H2-type" evidence="9">
    <location>
        <begin position="157"/>
        <end position="179"/>
    </location>
</feature>